<keyword evidence="3" id="KW-0732">Signal</keyword>
<accession>A0A421D3I9</accession>
<organism evidence="5 6">
    <name type="scientific">Aspergillus turcosus</name>
    <dbReference type="NCBI Taxonomy" id="1245748"/>
    <lineage>
        <taxon>Eukaryota</taxon>
        <taxon>Fungi</taxon>
        <taxon>Dikarya</taxon>
        <taxon>Ascomycota</taxon>
        <taxon>Pezizomycotina</taxon>
        <taxon>Eurotiomycetes</taxon>
        <taxon>Eurotiomycetidae</taxon>
        <taxon>Eurotiales</taxon>
        <taxon>Aspergillaceae</taxon>
        <taxon>Aspergillus</taxon>
        <taxon>Aspergillus subgen. Fumigati</taxon>
    </lineage>
</organism>
<feature type="region of interest" description="Disordered" evidence="4">
    <location>
        <begin position="659"/>
        <end position="691"/>
    </location>
</feature>
<evidence type="ECO:0000313" key="5">
    <source>
        <dbReference type="EMBL" id="RLL96674.1"/>
    </source>
</evidence>
<dbReference type="InterPro" id="IPR043129">
    <property type="entry name" value="ATPase_NBD"/>
</dbReference>
<dbReference type="InterPro" id="IPR012334">
    <property type="entry name" value="Pectin_lyas_fold"/>
</dbReference>
<dbReference type="GO" id="GO:0016773">
    <property type="term" value="F:phosphotransferase activity, alcohol group as acceptor"/>
    <property type="evidence" value="ECO:0007669"/>
    <property type="project" value="InterPro"/>
</dbReference>
<keyword evidence="6" id="KW-1185">Reference proteome</keyword>
<proteinExistence type="inferred from homology"/>
<dbReference type="Gene3D" id="2.160.20.10">
    <property type="entry name" value="Single-stranded right-handed beta-helix, Pectin lyase-like"/>
    <property type="match status" value="2"/>
</dbReference>
<name>A0A421D3I9_9EURO</name>
<dbReference type="Pfam" id="PF03702">
    <property type="entry name" value="AnmK"/>
    <property type="match status" value="1"/>
</dbReference>
<dbReference type="STRING" id="1245748.A0A421D3I9"/>
<evidence type="ECO:0000256" key="4">
    <source>
        <dbReference type="SAM" id="MobiDB-lite"/>
    </source>
</evidence>
<dbReference type="SUPFAM" id="SSF51126">
    <property type="entry name" value="Pectin lyase-like"/>
    <property type="match status" value="1"/>
</dbReference>
<sequence>MAISTSSAANGQADGPLGTRSDPSNLEGPALDLTVLGLNSGTSMDGIDCALCRFRQQHPSGPVTFELLKYGETPLDQQIKRRVMNMILHNSTSPEEIAEINVILGEAFAMAVEEFTTKHGIDKSSIDALGSHGLTIWHLPMPNENQVKTTLSMAEGAILAARTGITTVSDFRISDVAAGRQGAPLVAFFDALLLHHPTKLRACQNIGGIANVCFIPPDSQGGVDECFDFDTGPGNVYIDAAVRHFTNGEREYDKDGEMGKRGQVDQELVDEFLTHRYFGLEPPKTTGREDFRDTLAFDLIAKAQKKGLSPDDVVATITRITAQSIVDHYRRFAPSQDIDEIFMCGGGAFNPNITDFIQKSYPNTRIVLLDEAGIPGNAKEAITFAWQGMEAVVGRSILVPARVESRKEYVLGKVSPGDNYRQVMQKGMLFGGGGRKLHPVKDMINLVEGKVLNNKTAVYLNWDWGWTWKSISINNADYGFQLVATSGGSAVGSVYVLDSVFNDVGTVMQIMPSSSNTATGTTGITLDNVAFTGVTNGVIDTNGKSYLAGNAGSVDTWVLGPLYFEAAKQGNSLGFQYSTPRESTLVSDSNSLDGLPKSMFFERAKPQYEDKPASSFVHMKDYTKAFQNAVNAHADGNTIIYVDSGAYILTDTVTIPPGTRRIHAKDARPPPHPPPSQRGTTYPPQLTENDHDYTGVDDTVVYVTIVNGSPYDFILSSTHSYQMDTFDFHDIPAGKSVQNVMKYNSDVGSSDVDDKGEACTNFGGSGVNPSRLDIYFNGMSTHSSAANTTTEFQAPGGQRAINFVLPGDETLGYWSSVTPPTAWMSSILPVIGDRNEPDKRRNRLGVGVECSYAAIWYR</sequence>
<dbReference type="CDD" id="cd24051">
    <property type="entry name" value="ASKHA_NBD_LGK"/>
    <property type="match status" value="1"/>
</dbReference>
<feature type="region of interest" description="Disordered" evidence="4">
    <location>
        <begin position="1"/>
        <end position="26"/>
    </location>
</feature>
<feature type="compositionally biased region" description="Polar residues" evidence="4">
    <location>
        <begin position="1"/>
        <end position="10"/>
    </location>
</feature>
<keyword evidence="2" id="KW-0964">Secreted</keyword>
<dbReference type="HAMAP" id="MF_01270">
    <property type="entry name" value="AnhMurNAc_kinase"/>
    <property type="match status" value="1"/>
</dbReference>
<dbReference type="PANTHER" id="PTHR30605:SF0">
    <property type="entry name" value="ANHYDRO-N-ACETYLMURAMIC ACID KINASE"/>
    <property type="match status" value="1"/>
</dbReference>
<evidence type="ECO:0000256" key="1">
    <source>
        <dbReference type="ARBA" id="ARBA00004613"/>
    </source>
</evidence>
<dbReference type="GO" id="GO:0005524">
    <property type="term" value="F:ATP binding"/>
    <property type="evidence" value="ECO:0007669"/>
    <property type="project" value="InterPro"/>
</dbReference>
<dbReference type="SUPFAM" id="SSF53067">
    <property type="entry name" value="Actin-like ATPase domain"/>
    <property type="match status" value="1"/>
</dbReference>
<dbReference type="Gene3D" id="3.30.420.40">
    <property type="match status" value="2"/>
</dbReference>
<dbReference type="InterPro" id="IPR005338">
    <property type="entry name" value="Anhydro_N_Ac-Mur_kinase"/>
</dbReference>
<dbReference type="AlphaFoldDB" id="A0A421D3I9"/>
<comment type="caution">
    <text evidence="5">The sequence shown here is derived from an EMBL/GenBank/DDBJ whole genome shotgun (WGS) entry which is preliminary data.</text>
</comment>
<dbReference type="InterPro" id="IPR011050">
    <property type="entry name" value="Pectin_lyase_fold/virulence"/>
</dbReference>
<dbReference type="GO" id="GO:0005576">
    <property type="term" value="C:extracellular region"/>
    <property type="evidence" value="ECO:0007669"/>
    <property type="project" value="UniProtKB-SubCell"/>
</dbReference>
<evidence type="ECO:0008006" key="7">
    <source>
        <dbReference type="Google" id="ProtNLM"/>
    </source>
</evidence>
<dbReference type="GO" id="GO:0006040">
    <property type="term" value="P:amino sugar metabolic process"/>
    <property type="evidence" value="ECO:0007669"/>
    <property type="project" value="InterPro"/>
</dbReference>
<evidence type="ECO:0000256" key="2">
    <source>
        <dbReference type="ARBA" id="ARBA00022525"/>
    </source>
</evidence>
<dbReference type="EMBL" id="NIDN02000103">
    <property type="protein sequence ID" value="RLL96674.1"/>
    <property type="molecule type" value="Genomic_DNA"/>
</dbReference>
<comment type="subcellular location">
    <subcellularLocation>
        <location evidence="1">Secreted</location>
    </subcellularLocation>
</comment>
<dbReference type="Proteomes" id="UP000215289">
    <property type="component" value="Unassembled WGS sequence"/>
</dbReference>
<reference evidence="5 6" key="1">
    <citation type="submission" date="2018-08" db="EMBL/GenBank/DDBJ databases">
        <title>Draft genome sequences of two Aspergillus turcosus clinical strains isolated from bronchoalveolar lavage fluid: one azole-susceptible and the other azole-resistant.</title>
        <authorList>
            <person name="Parent-Michaud M."/>
            <person name="Dufresne P.J."/>
            <person name="Fournier E."/>
            <person name="Martineau C."/>
            <person name="Moreira S."/>
            <person name="Perkins V."/>
            <person name="De Repentigny L."/>
            <person name="Dufresne S.F."/>
        </authorList>
    </citation>
    <scope>NUCLEOTIDE SEQUENCE [LARGE SCALE GENOMIC DNA]</scope>
    <source>
        <strain evidence="5">HMR AF 1038</strain>
    </source>
</reference>
<dbReference type="GO" id="GO:0009254">
    <property type="term" value="P:peptidoglycan turnover"/>
    <property type="evidence" value="ECO:0007669"/>
    <property type="project" value="InterPro"/>
</dbReference>
<protein>
    <recommendedName>
        <fullName evidence="7">Pectate lyase superfamily protein domain-containing protein</fullName>
    </recommendedName>
</protein>
<evidence type="ECO:0000313" key="6">
    <source>
        <dbReference type="Proteomes" id="UP000215289"/>
    </source>
</evidence>
<dbReference type="PANTHER" id="PTHR30605">
    <property type="entry name" value="ANHYDRO-N-ACETYLMURAMIC ACID KINASE"/>
    <property type="match status" value="1"/>
</dbReference>
<gene>
    <name evidence="5" type="ORF">CFD26_105428</name>
</gene>
<feature type="compositionally biased region" description="Polar residues" evidence="4">
    <location>
        <begin position="677"/>
        <end position="687"/>
    </location>
</feature>
<evidence type="ECO:0000256" key="3">
    <source>
        <dbReference type="ARBA" id="ARBA00022729"/>
    </source>
</evidence>
<dbReference type="OrthoDB" id="5427593at2759"/>